<keyword evidence="2" id="KW-1185">Reference proteome</keyword>
<evidence type="ECO:0000313" key="1">
    <source>
        <dbReference type="EMBL" id="GJT52025.1"/>
    </source>
</evidence>
<protein>
    <submittedName>
        <fullName evidence="1">Uncharacterized protein</fullName>
    </submittedName>
</protein>
<proteinExistence type="predicted"/>
<dbReference type="PANTHER" id="PTHR36617">
    <property type="entry name" value="PROTEIN, PUTATIVE-RELATED"/>
    <property type="match status" value="1"/>
</dbReference>
<gene>
    <name evidence="1" type="ORF">Tco_0978182</name>
</gene>
<organism evidence="1 2">
    <name type="scientific">Tanacetum coccineum</name>
    <dbReference type="NCBI Taxonomy" id="301880"/>
    <lineage>
        <taxon>Eukaryota</taxon>
        <taxon>Viridiplantae</taxon>
        <taxon>Streptophyta</taxon>
        <taxon>Embryophyta</taxon>
        <taxon>Tracheophyta</taxon>
        <taxon>Spermatophyta</taxon>
        <taxon>Magnoliopsida</taxon>
        <taxon>eudicotyledons</taxon>
        <taxon>Gunneridae</taxon>
        <taxon>Pentapetalae</taxon>
        <taxon>asterids</taxon>
        <taxon>campanulids</taxon>
        <taxon>Asterales</taxon>
        <taxon>Asteraceae</taxon>
        <taxon>Asteroideae</taxon>
        <taxon>Anthemideae</taxon>
        <taxon>Anthemidinae</taxon>
        <taxon>Tanacetum</taxon>
    </lineage>
</organism>
<reference evidence="1" key="1">
    <citation type="journal article" date="2022" name="Int. J. Mol. Sci.">
        <title>Draft Genome of Tanacetum Coccineum: Genomic Comparison of Closely Related Tanacetum-Family Plants.</title>
        <authorList>
            <person name="Yamashiro T."/>
            <person name="Shiraishi A."/>
            <person name="Nakayama K."/>
            <person name="Satake H."/>
        </authorList>
    </citation>
    <scope>NUCLEOTIDE SEQUENCE</scope>
</reference>
<dbReference type="EMBL" id="BQNB010016457">
    <property type="protein sequence ID" value="GJT52025.1"/>
    <property type="molecule type" value="Genomic_DNA"/>
</dbReference>
<name>A0ABQ5EMB0_9ASTR</name>
<reference evidence="1" key="2">
    <citation type="submission" date="2022-01" db="EMBL/GenBank/DDBJ databases">
        <authorList>
            <person name="Yamashiro T."/>
            <person name="Shiraishi A."/>
            <person name="Satake H."/>
            <person name="Nakayama K."/>
        </authorList>
    </citation>
    <scope>NUCLEOTIDE SEQUENCE</scope>
</reference>
<comment type="caution">
    <text evidence="1">The sequence shown here is derived from an EMBL/GenBank/DDBJ whole genome shotgun (WGS) entry which is preliminary data.</text>
</comment>
<accession>A0ABQ5EMB0</accession>
<dbReference type="PANTHER" id="PTHR36617:SF15">
    <property type="entry name" value="REVERSE TRANSCRIPTASE ZINC-BINDING DOMAIN-CONTAINING PROTEIN"/>
    <property type="match status" value="1"/>
</dbReference>
<evidence type="ECO:0000313" key="2">
    <source>
        <dbReference type="Proteomes" id="UP001151760"/>
    </source>
</evidence>
<dbReference type="Proteomes" id="UP001151760">
    <property type="component" value="Unassembled WGS sequence"/>
</dbReference>
<sequence>MSILVNGSPTDEFCLVIGVRQAPFFVYLGSIRFKCHGEWSKDNAKSLMCILKCFEEVSGRGDSSKKEDHYGLRLLRVSTVIVVDLVMLGGVVGNGSNIGFWVDRWVGDMRLCERFPRLYHLDRRKEGRVAKKGKWVDNRTDGDGHYKMVENYGKSLVEDSVGENSTYGEWRARNLME</sequence>